<name>A0A076LQ16_9GAMM</name>
<dbReference type="Proteomes" id="UP000028681">
    <property type="component" value="Chromosome"/>
</dbReference>
<dbReference type="HOGENOM" id="CLU_3098328_0_0_6"/>
<proteinExistence type="predicted"/>
<feature type="region of interest" description="Disordered" evidence="1">
    <location>
        <begin position="1"/>
        <end position="24"/>
    </location>
</feature>
<feature type="compositionally biased region" description="Basic residues" evidence="1">
    <location>
        <begin position="7"/>
        <end position="16"/>
    </location>
</feature>
<protein>
    <submittedName>
        <fullName evidence="2">Uncharacterized protein</fullName>
    </submittedName>
</protein>
<dbReference type="AlphaFoldDB" id="A0A076LQ16"/>
<evidence type="ECO:0000313" key="2">
    <source>
        <dbReference type="EMBL" id="AIJ07724.1"/>
    </source>
</evidence>
<reference evidence="2 3" key="1">
    <citation type="journal article" date="2012" name="PLoS ONE">
        <title>Edwardsiella comparative phylogenomics reveal the new intra/inter-species taxonomic relationships, virulence evolution and niche adaptation mechanisms.</title>
        <authorList>
            <person name="Yang M."/>
            <person name="Lv Y."/>
            <person name="Xiao J."/>
            <person name="Wu H."/>
            <person name="Zheng H."/>
            <person name="Liu Q."/>
            <person name="Zhang Y."/>
            <person name="Wang Q."/>
        </authorList>
    </citation>
    <scope>NUCLEOTIDE SEQUENCE [LARGE SCALE GENOMIC DNA]</scope>
    <source>
        <strain evidence="3">080813</strain>
    </source>
</reference>
<sequence>MALRRSDKARRSRKRQTKEYPQRPYLYTADNRHSTNKNISRAKIISMISRF</sequence>
<evidence type="ECO:0000256" key="1">
    <source>
        <dbReference type="SAM" id="MobiDB-lite"/>
    </source>
</evidence>
<evidence type="ECO:0000313" key="3">
    <source>
        <dbReference type="Proteomes" id="UP000028681"/>
    </source>
</evidence>
<organism evidence="2 3">
    <name type="scientific">Edwardsiella anguillarum ET080813</name>
    <dbReference type="NCBI Taxonomy" id="667120"/>
    <lineage>
        <taxon>Bacteria</taxon>
        <taxon>Pseudomonadati</taxon>
        <taxon>Pseudomonadota</taxon>
        <taxon>Gammaproteobacteria</taxon>
        <taxon>Enterobacterales</taxon>
        <taxon>Hafniaceae</taxon>
        <taxon>Edwardsiella</taxon>
    </lineage>
</organism>
<accession>A0A076LQ16</accession>
<dbReference type="KEGG" id="ete:ETEE_1267"/>
<dbReference type="EMBL" id="CP006664">
    <property type="protein sequence ID" value="AIJ07724.1"/>
    <property type="molecule type" value="Genomic_DNA"/>
</dbReference>
<gene>
    <name evidence="2" type="ORF">ETEE_1267</name>
</gene>